<gene>
    <name evidence="3" type="ORF">SIL87_01580</name>
</gene>
<feature type="domain" description="HTH cro/C1-type" evidence="2">
    <location>
        <begin position="6"/>
        <end position="60"/>
    </location>
</feature>
<dbReference type="EMBL" id="JAWXYB010000006">
    <property type="protein sequence ID" value="MDX5929458.1"/>
    <property type="molecule type" value="Genomic_DNA"/>
</dbReference>
<dbReference type="Gene3D" id="1.10.260.40">
    <property type="entry name" value="lambda repressor-like DNA-binding domains"/>
    <property type="match status" value="1"/>
</dbReference>
<organism evidence="3 4">
    <name type="scientific">Acidiphilium acidophilum</name>
    <name type="common">Thiobacillus acidophilus</name>
    <dbReference type="NCBI Taxonomy" id="76588"/>
    <lineage>
        <taxon>Bacteria</taxon>
        <taxon>Pseudomonadati</taxon>
        <taxon>Pseudomonadota</taxon>
        <taxon>Alphaproteobacteria</taxon>
        <taxon>Acetobacterales</taxon>
        <taxon>Acidocellaceae</taxon>
        <taxon>Acidiphilium</taxon>
    </lineage>
</organism>
<dbReference type="SUPFAM" id="SSF47413">
    <property type="entry name" value="lambda repressor-like DNA-binding domains"/>
    <property type="match status" value="1"/>
</dbReference>
<dbReference type="InterPro" id="IPR010982">
    <property type="entry name" value="Lambda_DNA-bd_dom_sf"/>
</dbReference>
<evidence type="ECO:0000313" key="4">
    <source>
        <dbReference type="Proteomes" id="UP001279553"/>
    </source>
</evidence>
<comment type="caution">
    <text evidence="3">The sequence shown here is derived from an EMBL/GenBank/DDBJ whole genome shotgun (WGS) entry which is preliminary data.</text>
</comment>
<dbReference type="RefSeq" id="WP_319612531.1">
    <property type="nucleotide sequence ID" value="NZ_JAWXYB010000006.1"/>
</dbReference>
<dbReference type="CDD" id="cd00093">
    <property type="entry name" value="HTH_XRE"/>
    <property type="match status" value="1"/>
</dbReference>
<dbReference type="InterPro" id="IPR001387">
    <property type="entry name" value="Cro/C1-type_HTH"/>
</dbReference>
<protein>
    <submittedName>
        <fullName evidence="3">Helix-turn-helix transcriptional regulator</fullName>
    </submittedName>
</protein>
<dbReference type="AlphaFoldDB" id="A0AAW9DK92"/>
<dbReference type="PROSITE" id="PS50943">
    <property type="entry name" value="HTH_CROC1"/>
    <property type="match status" value="1"/>
</dbReference>
<dbReference type="Pfam" id="PF01381">
    <property type="entry name" value="HTH_3"/>
    <property type="match status" value="1"/>
</dbReference>
<name>A0AAW9DK92_ACIAO</name>
<accession>A0AAW9DK92</accession>
<dbReference type="Proteomes" id="UP001279553">
    <property type="component" value="Unassembled WGS sequence"/>
</dbReference>
<evidence type="ECO:0000313" key="3">
    <source>
        <dbReference type="EMBL" id="MDX5929458.1"/>
    </source>
</evidence>
<evidence type="ECO:0000256" key="1">
    <source>
        <dbReference type="SAM" id="MobiDB-lite"/>
    </source>
</evidence>
<proteinExistence type="predicted"/>
<keyword evidence="4" id="KW-1185">Reference proteome</keyword>
<evidence type="ECO:0000259" key="2">
    <source>
        <dbReference type="PROSITE" id="PS50943"/>
    </source>
</evidence>
<reference evidence="3 4" key="1">
    <citation type="submission" date="2023-11" db="EMBL/GenBank/DDBJ databases">
        <title>MicrobeMod: A computational toolkit for identifying prokaryotic methylation and restriction-modification with nanopore sequencing.</title>
        <authorList>
            <person name="Crits-Christoph A."/>
            <person name="Kang S.C."/>
            <person name="Lee H."/>
            <person name="Ostrov N."/>
        </authorList>
    </citation>
    <scope>NUCLEOTIDE SEQUENCE [LARGE SCALE GENOMIC DNA]</scope>
    <source>
        <strain evidence="3 4">DSMZ 700</strain>
    </source>
</reference>
<dbReference type="GO" id="GO:0003677">
    <property type="term" value="F:DNA binding"/>
    <property type="evidence" value="ECO:0007669"/>
    <property type="project" value="InterPro"/>
</dbReference>
<dbReference type="SMART" id="SM00530">
    <property type="entry name" value="HTH_XRE"/>
    <property type="match status" value="1"/>
</dbReference>
<sequence length="89" mass="9444">MFGTNFKKAREKLGISQREAARRLKVNQPFISAAETGAANLTIERMALLARFVGMPLFELLRPTAIDEGIGDNPPGDGADGADAGGEVN</sequence>
<feature type="region of interest" description="Disordered" evidence="1">
    <location>
        <begin position="66"/>
        <end position="89"/>
    </location>
</feature>